<dbReference type="RefSeq" id="XP_004178322.1">
    <property type="nucleotide sequence ID" value="XM_004178274.1"/>
</dbReference>
<feature type="domain" description="Phosphatidic acid phosphatase type 2/haloperoxidase" evidence="7">
    <location>
        <begin position="108"/>
        <end position="251"/>
    </location>
</feature>
<comment type="similarity">
    <text evidence="2">Belongs to the PA-phosphatase related phosphoesterase family.</text>
</comment>
<dbReference type="InParanoid" id="I2GXF1"/>
<dbReference type="OrthoDB" id="10030083at2759"/>
<dbReference type="Gene3D" id="1.20.144.10">
    <property type="entry name" value="Phosphatidic acid phosphatase type 2/haloperoxidase"/>
    <property type="match status" value="1"/>
</dbReference>
<keyword evidence="9" id="KW-1185">Reference proteome</keyword>
<dbReference type="InterPro" id="IPR043216">
    <property type="entry name" value="PAP-like"/>
</dbReference>
<feature type="transmembrane region" description="Helical" evidence="6">
    <location>
        <begin position="236"/>
        <end position="255"/>
    </location>
</feature>
<dbReference type="eggNOG" id="KOG3030">
    <property type="taxonomic scope" value="Eukaryota"/>
</dbReference>
<feature type="transmembrane region" description="Helical" evidence="6">
    <location>
        <begin position="205"/>
        <end position="224"/>
    </location>
</feature>
<organism evidence="8 9">
    <name type="scientific">Henningerozyma blattae (strain ATCC 34711 / CBS 6284 / DSM 70876 / NBRC 10599 / NRRL Y-10934 / UCD 77-7)</name>
    <name type="common">Yeast</name>
    <name type="synonym">Tetrapisispora blattae</name>
    <dbReference type="NCBI Taxonomy" id="1071380"/>
    <lineage>
        <taxon>Eukaryota</taxon>
        <taxon>Fungi</taxon>
        <taxon>Dikarya</taxon>
        <taxon>Ascomycota</taxon>
        <taxon>Saccharomycotina</taxon>
        <taxon>Saccharomycetes</taxon>
        <taxon>Saccharomycetales</taxon>
        <taxon>Saccharomycetaceae</taxon>
        <taxon>Henningerozyma</taxon>
    </lineage>
</organism>
<dbReference type="GO" id="GO:0006644">
    <property type="term" value="P:phospholipid metabolic process"/>
    <property type="evidence" value="ECO:0007669"/>
    <property type="project" value="InterPro"/>
</dbReference>
<evidence type="ECO:0000259" key="7">
    <source>
        <dbReference type="SMART" id="SM00014"/>
    </source>
</evidence>
<feature type="transmembrane region" description="Helical" evidence="6">
    <location>
        <begin position="25"/>
        <end position="44"/>
    </location>
</feature>
<name>I2GXF1_HENB6</name>
<dbReference type="Proteomes" id="UP000002866">
    <property type="component" value="Chromosome 1"/>
</dbReference>
<dbReference type="AlphaFoldDB" id="I2GXF1"/>
<dbReference type="GO" id="GO:0046839">
    <property type="term" value="P:phospholipid dephosphorylation"/>
    <property type="evidence" value="ECO:0007669"/>
    <property type="project" value="TreeGrafter"/>
</dbReference>
<evidence type="ECO:0000313" key="9">
    <source>
        <dbReference type="Proteomes" id="UP000002866"/>
    </source>
</evidence>
<keyword evidence="3 6" id="KW-0812">Transmembrane</keyword>
<evidence type="ECO:0000256" key="1">
    <source>
        <dbReference type="ARBA" id="ARBA00004141"/>
    </source>
</evidence>
<dbReference type="GeneID" id="14493655"/>
<dbReference type="GO" id="GO:0016020">
    <property type="term" value="C:membrane"/>
    <property type="evidence" value="ECO:0007669"/>
    <property type="project" value="UniProtKB-SubCell"/>
</dbReference>
<evidence type="ECO:0000256" key="5">
    <source>
        <dbReference type="ARBA" id="ARBA00023136"/>
    </source>
</evidence>
<dbReference type="PANTHER" id="PTHR10165:SF35">
    <property type="entry name" value="RE23632P"/>
    <property type="match status" value="1"/>
</dbReference>
<accession>I2GXF1</accession>
<dbReference type="SMART" id="SM00014">
    <property type="entry name" value="acidPPc"/>
    <property type="match status" value="1"/>
</dbReference>
<proteinExistence type="inferred from homology"/>
<dbReference type="HOGENOM" id="CLU_021458_6_1_1"/>
<sequence>MPLNRLSLNLPEYGIFGNTSNQKKWMVSDLIILVVIVILNYPVYYQEPFERQFYINDLTISHPYAEHQRVGNLALLLYSYVLPVIVIILIVLIFADSRHRTYLLYVSLLGLTMSFTLNTLFTNYIKNWIGRSRPDFLARCIPKGGLEKDVLYTASEVCTTTDREKLLEGFRTTPSGHSSESFSGLGFLYLWLCGQLLTQNPSVGIWRKITAMLPLLGATLIALSRTEDYRHHFVDVIIGSALGYFFAYNIYLRYFPSIDSEIPFKPLLDDSEVDFRLEQEHVRIPDEEELAD</sequence>
<dbReference type="SUPFAM" id="SSF48317">
    <property type="entry name" value="Acid phosphatase/Vanadium-dependent haloperoxidase"/>
    <property type="match status" value="1"/>
</dbReference>
<comment type="subcellular location">
    <subcellularLocation>
        <location evidence="1">Membrane</location>
        <topology evidence="1">Multi-pass membrane protein</topology>
    </subcellularLocation>
</comment>
<keyword evidence="4 6" id="KW-1133">Transmembrane helix</keyword>
<dbReference type="PANTHER" id="PTHR10165">
    <property type="entry name" value="LIPID PHOSPHATE PHOSPHATASE"/>
    <property type="match status" value="1"/>
</dbReference>
<dbReference type="InterPro" id="IPR036938">
    <property type="entry name" value="PAP2/HPO_sf"/>
</dbReference>
<dbReference type="STRING" id="1071380.I2GXF1"/>
<dbReference type="FunFam" id="1.20.144.10:FF:000017">
    <property type="entry name" value="Diacylglycerol pyrophosphate phosphatase 1"/>
    <property type="match status" value="1"/>
</dbReference>
<gene>
    <name evidence="8" type="primary">TBLA0A10240</name>
    <name evidence="8" type="ORF">TBLA_0A10240</name>
</gene>
<feature type="transmembrane region" description="Helical" evidence="6">
    <location>
        <begin position="102"/>
        <end position="125"/>
    </location>
</feature>
<evidence type="ECO:0000313" key="8">
    <source>
        <dbReference type="EMBL" id="CCH58803.1"/>
    </source>
</evidence>
<dbReference type="EMBL" id="HE806316">
    <property type="protein sequence ID" value="CCH58803.1"/>
    <property type="molecule type" value="Genomic_DNA"/>
</dbReference>
<keyword evidence="5 6" id="KW-0472">Membrane</keyword>
<protein>
    <recommendedName>
        <fullName evidence="7">Phosphatidic acid phosphatase type 2/haloperoxidase domain-containing protein</fullName>
    </recommendedName>
</protein>
<dbReference type="FunCoup" id="I2GXF1">
    <property type="interactions" value="244"/>
</dbReference>
<dbReference type="KEGG" id="tbl:TBLA_0A10240"/>
<dbReference type="OMA" id="WFSYRRY"/>
<dbReference type="CDD" id="cd03390">
    <property type="entry name" value="PAP2_containing_1_like"/>
    <property type="match status" value="1"/>
</dbReference>
<evidence type="ECO:0000256" key="3">
    <source>
        <dbReference type="ARBA" id="ARBA00022692"/>
    </source>
</evidence>
<reference evidence="8 9" key="1">
    <citation type="journal article" date="2011" name="Proc. Natl. Acad. Sci. U.S.A.">
        <title>Evolutionary erosion of yeast sex chromosomes by mating-type switching accidents.</title>
        <authorList>
            <person name="Gordon J.L."/>
            <person name="Armisen D."/>
            <person name="Proux-Wera E."/>
            <person name="Oheigeartaigh S.S."/>
            <person name="Byrne K.P."/>
            <person name="Wolfe K.H."/>
        </authorList>
    </citation>
    <scope>NUCLEOTIDE SEQUENCE [LARGE SCALE GENOMIC DNA]</scope>
    <source>
        <strain evidence="9">ATCC 34711 / CBS 6284 / DSM 70876 / NBRC 10599 / NRRL Y-10934 / UCD 77-7</strain>
    </source>
</reference>
<evidence type="ECO:0000256" key="6">
    <source>
        <dbReference type="SAM" id="Phobius"/>
    </source>
</evidence>
<feature type="transmembrane region" description="Helical" evidence="6">
    <location>
        <begin position="73"/>
        <end position="95"/>
    </location>
</feature>
<dbReference type="InterPro" id="IPR000326">
    <property type="entry name" value="PAP2/HPO"/>
</dbReference>
<evidence type="ECO:0000256" key="2">
    <source>
        <dbReference type="ARBA" id="ARBA00008816"/>
    </source>
</evidence>
<dbReference type="GO" id="GO:0008195">
    <property type="term" value="F:phosphatidate phosphatase activity"/>
    <property type="evidence" value="ECO:0007669"/>
    <property type="project" value="TreeGrafter"/>
</dbReference>
<evidence type="ECO:0000256" key="4">
    <source>
        <dbReference type="ARBA" id="ARBA00022989"/>
    </source>
</evidence>
<dbReference type="Pfam" id="PF01569">
    <property type="entry name" value="PAP2"/>
    <property type="match status" value="1"/>
</dbReference>